<evidence type="ECO:0000313" key="2">
    <source>
        <dbReference type="EMBL" id="MPM00690.1"/>
    </source>
</evidence>
<reference evidence="2" key="1">
    <citation type="submission" date="2019-08" db="EMBL/GenBank/DDBJ databases">
        <authorList>
            <person name="Kucharzyk K."/>
            <person name="Murdoch R.W."/>
            <person name="Higgins S."/>
            <person name="Loffler F."/>
        </authorList>
    </citation>
    <scope>NUCLEOTIDE SEQUENCE</scope>
</reference>
<dbReference type="AlphaFoldDB" id="A0A644WA68"/>
<accession>A0A644WA68</accession>
<sequence>MPLSCWNERGTGELPSDHLFHGGRMTTLALAPRLDLMHAEHACTEIRACAGQDLVLDAGRVTHLGALGLQILLAAARSWRDAGLALTISPRSTAFDDALVLFGLPLAALQSEGVA</sequence>
<dbReference type="InterPro" id="IPR058548">
    <property type="entry name" value="MlaB-like_STAS"/>
</dbReference>
<dbReference type="InterPro" id="IPR036513">
    <property type="entry name" value="STAS_dom_sf"/>
</dbReference>
<comment type="caution">
    <text evidence="2">The sequence shown here is derived from an EMBL/GenBank/DDBJ whole genome shotgun (WGS) entry which is preliminary data.</text>
</comment>
<gene>
    <name evidence="2" type="ORF">SDC9_46919</name>
</gene>
<dbReference type="Gene3D" id="3.30.750.24">
    <property type="entry name" value="STAS domain"/>
    <property type="match status" value="1"/>
</dbReference>
<organism evidence="2">
    <name type="scientific">bioreactor metagenome</name>
    <dbReference type="NCBI Taxonomy" id="1076179"/>
    <lineage>
        <taxon>unclassified sequences</taxon>
        <taxon>metagenomes</taxon>
        <taxon>ecological metagenomes</taxon>
    </lineage>
</organism>
<evidence type="ECO:0000259" key="1">
    <source>
        <dbReference type="Pfam" id="PF13466"/>
    </source>
</evidence>
<dbReference type="Pfam" id="PF13466">
    <property type="entry name" value="STAS_2"/>
    <property type="match status" value="1"/>
</dbReference>
<name>A0A644WA68_9ZZZZ</name>
<dbReference type="SUPFAM" id="SSF52091">
    <property type="entry name" value="SpoIIaa-like"/>
    <property type="match status" value="1"/>
</dbReference>
<feature type="domain" description="MlaB-like STAS" evidence="1">
    <location>
        <begin position="28"/>
        <end position="104"/>
    </location>
</feature>
<proteinExistence type="predicted"/>
<protein>
    <recommendedName>
        <fullName evidence="1">MlaB-like STAS domain-containing protein</fullName>
    </recommendedName>
</protein>
<dbReference type="EMBL" id="VSSQ01000745">
    <property type="protein sequence ID" value="MPM00690.1"/>
    <property type="molecule type" value="Genomic_DNA"/>
</dbReference>